<evidence type="ECO:0000256" key="1">
    <source>
        <dbReference type="ARBA" id="ARBA00004141"/>
    </source>
</evidence>
<accession>A0A078AYI2</accession>
<dbReference type="OrthoDB" id="406044at2759"/>
<dbReference type="Gene3D" id="2.20.110.10">
    <property type="entry name" value="Histone H3 K4-specific methyltransferase SET7/9 N-terminal domain"/>
    <property type="match status" value="2"/>
</dbReference>
<dbReference type="SMART" id="SM00698">
    <property type="entry name" value="MORN"/>
    <property type="match status" value="4"/>
</dbReference>
<dbReference type="Proteomes" id="UP000039865">
    <property type="component" value="Unassembled WGS sequence"/>
</dbReference>
<feature type="transmembrane region" description="Helical" evidence="7">
    <location>
        <begin position="388"/>
        <end position="406"/>
    </location>
</feature>
<dbReference type="SUPFAM" id="SSF82185">
    <property type="entry name" value="Histone H3 K4-specific methyltransferase SET7/9 N-terminal domain"/>
    <property type="match status" value="1"/>
</dbReference>
<dbReference type="Pfam" id="PF02493">
    <property type="entry name" value="MORN"/>
    <property type="match status" value="4"/>
</dbReference>
<dbReference type="InterPro" id="IPR003409">
    <property type="entry name" value="MORN"/>
</dbReference>
<name>A0A078AYI2_STYLE</name>
<evidence type="ECO:0000256" key="2">
    <source>
        <dbReference type="ARBA" id="ARBA00009583"/>
    </source>
</evidence>
<dbReference type="GO" id="GO:0016020">
    <property type="term" value="C:membrane"/>
    <property type="evidence" value="ECO:0007669"/>
    <property type="project" value="UniProtKB-SubCell"/>
</dbReference>
<gene>
    <name evidence="8" type="primary">Contig3393.g3632</name>
    <name evidence="8" type="ORF">STYLEM_16294</name>
</gene>
<proteinExistence type="inferred from homology"/>
<evidence type="ECO:0000313" key="8">
    <source>
        <dbReference type="EMBL" id="CDW87191.1"/>
    </source>
</evidence>
<sequence>MTQKYQDLEMQDMSLKADAKFKGNESKQFNESPPQVGYELIPPDGTVPKAVLLQKLNAGILKMLNEAGSKYTGETNDQGQKHGGGKLVYIDGSNYQGAWRNGKREGYGEFTNKDGTVYKGQWSNDMKNGDGKLIQADGAIIKTTWLNDKKNGQGLITSKDGKTSECEYFNDILVQKQDQNPDCSNLAPLNFILGCTVIALGYYISEGDYKPKNKWDIIGFEIFFCLVYLFECAVCKTNAYLSDVIRSHESKGIIDDLKAKAPRIEMEIENYHYELYHRRRGLSYEKRVSSRFFRDLKYAEYMDQSADASSVEHIKNYKLTRLDIQLDIQYSAQASQSKECQSYDFKKEKVSDTHYEFNLKNHLEGFRQSILVHNGSHAESLPWYTSKTIYWITHLLFIGWIFRIFFVSNSQRVKFTIDKVILK</sequence>
<dbReference type="InParanoid" id="A0A078AYI2"/>
<keyword evidence="3 7" id="KW-0812">Transmembrane</keyword>
<dbReference type="AlphaFoldDB" id="A0A078AYI2"/>
<evidence type="ECO:0000256" key="7">
    <source>
        <dbReference type="SAM" id="Phobius"/>
    </source>
</evidence>
<keyword evidence="4" id="KW-0677">Repeat</keyword>
<evidence type="ECO:0000256" key="5">
    <source>
        <dbReference type="ARBA" id="ARBA00022989"/>
    </source>
</evidence>
<evidence type="ECO:0000256" key="3">
    <source>
        <dbReference type="ARBA" id="ARBA00022692"/>
    </source>
</evidence>
<organism evidence="8 9">
    <name type="scientific">Stylonychia lemnae</name>
    <name type="common">Ciliate</name>
    <dbReference type="NCBI Taxonomy" id="5949"/>
    <lineage>
        <taxon>Eukaryota</taxon>
        <taxon>Sar</taxon>
        <taxon>Alveolata</taxon>
        <taxon>Ciliophora</taxon>
        <taxon>Intramacronucleata</taxon>
        <taxon>Spirotrichea</taxon>
        <taxon>Stichotrichia</taxon>
        <taxon>Sporadotrichida</taxon>
        <taxon>Oxytrichidae</taxon>
        <taxon>Stylonychinae</taxon>
        <taxon>Stylonychia</taxon>
    </lineage>
</organism>
<comment type="similarity">
    <text evidence="2">Belongs to the TMEM151 family.</text>
</comment>
<dbReference type="PANTHER" id="PTHR23084">
    <property type="entry name" value="PHOSPHATIDYLINOSITOL-4-PHOSPHATE 5-KINASE RELATED"/>
    <property type="match status" value="1"/>
</dbReference>
<dbReference type="EMBL" id="CCKQ01015380">
    <property type="protein sequence ID" value="CDW87191.1"/>
    <property type="molecule type" value="Genomic_DNA"/>
</dbReference>
<evidence type="ECO:0000313" key="9">
    <source>
        <dbReference type="Proteomes" id="UP000039865"/>
    </source>
</evidence>
<keyword evidence="5 7" id="KW-1133">Transmembrane helix</keyword>
<evidence type="ECO:0000256" key="6">
    <source>
        <dbReference type="ARBA" id="ARBA00023136"/>
    </source>
</evidence>
<dbReference type="InterPro" id="IPR026767">
    <property type="entry name" value="Tmem151"/>
</dbReference>
<dbReference type="PANTHER" id="PTHR23084:SF263">
    <property type="entry name" value="MORN REPEAT-CONTAINING PROTEIN 1"/>
    <property type="match status" value="1"/>
</dbReference>
<comment type="subcellular location">
    <subcellularLocation>
        <location evidence="1">Membrane</location>
        <topology evidence="1">Multi-pass membrane protein</topology>
    </subcellularLocation>
</comment>
<keyword evidence="9" id="KW-1185">Reference proteome</keyword>
<reference evidence="8 9" key="1">
    <citation type="submission" date="2014-06" db="EMBL/GenBank/DDBJ databases">
        <authorList>
            <person name="Swart Estienne"/>
        </authorList>
    </citation>
    <scope>NUCLEOTIDE SEQUENCE [LARGE SCALE GENOMIC DNA]</scope>
    <source>
        <strain evidence="8 9">130c</strain>
    </source>
</reference>
<protein>
    <submittedName>
        <fullName evidence="8">Morn repeat-containing protein</fullName>
    </submittedName>
</protein>
<keyword evidence="6 7" id="KW-0472">Membrane</keyword>
<dbReference type="Pfam" id="PF14857">
    <property type="entry name" value="TMEM151"/>
    <property type="match status" value="1"/>
</dbReference>
<evidence type="ECO:0000256" key="4">
    <source>
        <dbReference type="ARBA" id="ARBA00022737"/>
    </source>
</evidence>